<reference evidence="1 2" key="1">
    <citation type="submission" date="2019-07" db="EMBL/GenBank/DDBJ databases">
        <title>Genomics analysis of Aphanomyces spp. identifies a new class of oomycete effector associated with host adaptation.</title>
        <authorList>
            <person name="Gaulin E."/>
        </authorList>
    </citation>
    <scope>NUCLEOTIDE SEQUENCE [LARGE SCALE GENOMIC DNA]</scope>
    <source>
        <strain evidence="1 2">ATCC 201684</strain>
    </source>
</reference>
<comment type="caution">
    <text evidence="1">The sequence shown here is derived from an EMBL/GenBank/DDBJ whole genome shotgun (WGS) entry which is preliminary data.</text>
</comment>
<dbReference type="Proteomes" id="UP000481153">
    <property type="component" value="Unassembled WGS sequence"/>
</dbReference>
<protein>
    <submittedName>
        <fullName evidence="1">Uncharacterized protein</fullName>
    </submittedName>
</protein>
<proteinExistence type="predicted"/>
<accession>A0A6G0WI91</accession>
<dbReference type="VEuPathDB" id="FungiDB:AeMF1_021086"/>
<sequence length="278" mass="32393">MEESTTATSAMDEAALKALNRRLKKNMYQREKQAIYRRLDKMEIAFQRERVAVLEEMLQEARANARGQSNSSVLSWQDIALALQESEEQSVERNTILKRRVQRSRAVLNDLKTWIFTRLTAYPSSSVWRNVVLMQSPESRQIGMDWITKQLHYNADTTFQKYGFPAPNSPEDVDDYLYFYDGDGLVAVQRNQYIVNSSLDEFYARITSDQLMGSENLNKNRHSNPDILQRVYDSKDGIRTNFISRIHKEPDRISFVGQHVNDDEKFPTGSLQRHRVVM</sequence>
<evidence type="ECO:0000313" key="1">
    <source>
        <dbReference type="EMBL" id="KAF0726926.1"/>
    </source>
</evidence>
<gene>
    <name evidence="1" type="ORF">Ae201684_014917</name>
</gene>
<keyword evidence="2" id="KW-1185">Reference proteome</keyword>
<name>A0A6G0WI91_9STRA</name>
<evidence type="ECO:0000313" key="2">
    <source>
        <dbReference type="Proteomes" id="UP000481153"/>
    </source>
</evidence>
<dbReference type="EMBL" id="VJMJ01000204">
    <property type="protein sequence ID" value="KAF0726926.1"/>
    <property type="molecule type" value="Genomic_DNA"/>
</dbReference>
<organism evidence="1 2">
    <name type="scientific">Aphanomyces euteiches</name>
    <dbReference type="NCBI Taxonomy" id="100861"/>
    <lineage>
        <taxon>Eukaryota</taxon>
        <taxon>Sar</taxon>
        <taxon>Stramenopiles</taxon>
        <taxon>Oomycota</taxon>
        <taxon>Saprolegniomycetes</taxon>
        <taxon>Saprolegniales</taxon>
        <taxon>Verrucalvaceae</taxon>
        <taxon>Aphanomyces</taxon>
    </lineage>
</organism>
<dbReference type="AlphaFoldDB" id="A0A6G0WI91"/>